<evidence type="ECO:0000313" key="4">
    <source>
        <dbReference type="EMBL" id="CAG9791415.1"/>
    </source>
</evidence>
<feature type="repeat" description="TPR" evidence="3">
    <location>
        <begin position="109"/>
        <end position="142"/>
    </location>
</feature>
<keyword evidence="2 3" id="KW-0802">TPR repeat</keyword>
<accession>A0A9N9R6Y4</accession>
<dbReference type="Proteomes" id="UP001153714">
    <property type="component" value="Chromosome 3"/>
</dbReference>
<keyword evidence="5" id="KW-1185">Reference proteome</keyword>
<evidence type="ECO:0000256" key="2">
    <source>
        <dbReference type="ARBA" id="ARBA00022803"/>
    </source>
</evidence>
<evidence type="ECO:0000313" key="5">
    <source>
        <dbReference type="Proteomes" id="UP001153714"/>
    </source>
</evidence>
<dbReference type="SMART" id="SM00028">
    <property type="entry name" value="TPR"/>
    <property type="match status" value="2"/>
</dbReference>
<dbReference type="EMBL" id="OU893334">
    <property type="protein sequence ID" value="CAG9791415.1"/>
    <property type="molecule type" value="Genomic_DNA"/>
</dbReference>
<dbReference type="PROSITE" id="PS50005">
    <property type="entry name" value="TPR"/>
    <property type="match status" value="1"/>
</dbReference>
<reference evidence="4" key="2">
    <citation type="submission" date="2022-10" db="EMBL/GenBank/DDBJ databases">
        <authorList>
            <consortium name="ENA_rothamsted_submissions"/>
            <consortium name="culmorum"/>
            <person name="King R."/>
        </authorList>
    </citation>
    <scope>NUCLEOTIDE SEQUENCE</scope>
</reference>
<dbReference type="PANTHER" id="PTHR22904">
    <property type="entry name" value="TPR REPEAT CONTAINING PROTEIN"/>
    <property type="match status" value="1"/>
</dbReference>
<evidence type="ECO:0000256" key="1">
    <source>
        <dbReference type="ARBA" id="ARBA00022737"/>
    </source>
</evidence>
<gene>
    <name evidence="4" type="ORF">DIATSA_LOCUS9029</name>
</gene>
<evidence type="ECO:0000256" key="3">
    <source>
        <dbReference type="PROSITE-ProRule" id="PRU00339"/>
    </source>
</evidence>
<dbReference type="AlphaFoldDB" id="A0A9N9R6Y4"/>
<dbReference type="Gene3D" id="1.25.40.10">
    <property type="entry name" value="Tetratricopeptide repeat domain"/>
    <property type="match status" value="1"/>
</dbReference>
<keyword evidence="1" id="KW-0677">Repeat</keyword>
<dbReference type="SUPFAM" id="SSF48452">
    <property type="entry name" value="TPR-like"/>
    <property type="match status" value="1"/>
</dbReference>
<dbReference type="PANTHER" id="PTHR22904:SF523">
    <property type="entry name" value="STRESS-INDUCED-PHOSPHOPROTEIN 1"/>
    <property type="match status" value="1"/>
</dbReference>
<dbReference type="InterPro" id="IPR019734">
    <property type="entry name" value="TPR_rpt"/>
</dbReference>
<dbReference type="OrthoDB" id="626167at2759"/>
<name>A0A9N9R6Y4_9NEOP</name>
<proteinExistence type="predicted"/>
<sequence>MVIVVECWESAAFVCDFPITTQSGIGYSDFQTSRNHWPPPQFVEPTGSASLGAASRALFVEKVRSSNAACQAGDFATAVALSAARLKQGQFAAALQDATRARELCPNWPKAYYRQGVALQCLGRHGEALAAFSSGLGVEPSSRQLLAALVEASLKSPLRTTLEPTFRQLEAMKLDQSPFVLISVSK</sequence>
<dbReference type="GO" id="GO:0051879">
    <property type="term" value="F:Hsp90 protein binding"/>
    <property type="evidence" value="ECO:0007669"/>
    <property type="project" value="TreeGrafter"/>
</dbReference>
<protein>
    <submittedName>
        <fullName evidence="4">Uncharacterized protein</fullName>
    </submittedName>
</protein>
<reference evidence="4" key="1">
    <citation type="submission" date="2021-12" db="EMBL/GenBank/DDBJ databases">
        <authorList>
            <person name="King R."/>
        </authorList>
    </citation>
    <scope>NUCLEOTIDE SEQUENCE</scope>
</reference>
<organism evidence="4 5">
    <name type="scientific">Diatraea saccharalis</name>
    <name type="common">sugarcane borer</name>
    <dbReference type="NCBI Taxonomy" id="40085"/>
    <lineage>
        <taxon>Eukaryota</taxon>
        <taxon>Metazoa</taxon>
        <taxon>Ecdysozoa</taxon>
        <taxon>Arthropoda</taxon>
        <taxon>Hexapoda</taxon>
        <taxon>Insecta</taxon>
        <taxon>Pterygota</taxon>
        <taxon>Neoptera</taxon>
        <taxon>Endopterygota</taxon>
        <taxon>Lepidoptera</taxon>
        <taxon>Glossata</taxon>
        <taxon>Ditrysia</taxon>
        <taxon>Pyraloidea</taxon>
        <taxon>Crambidae</taxon>
        <taxon>Crambinae</taxon>
        <taxon>Diatraea</taxon>
    </lineage>
</organism>
<dbReference type="InterPro" id="IPR011990">
    <property type="entry name" value="TPR-like_helical_dom_sf"/>
</dbReference>